<reference evidence="2 3" key="1">
    <citation type="submission" date="2021-03" db="EMBL/GenBank/DDBJ databases">
        <title>Genomic Encyclopedia of Type Strains, Phase III (KMG-III): the genomes of soil and plant-associated and newly described type strains.</title>
        <authorList>
            <person name="Whitman W."/>
        </authorList>
    </citation>
    <scope>NUCLEOTIDE SEQUENCE [LARGE SCALE GENOMIC DNA]</scope>
    <source>
        <strain evidence="2 3">IMMIB AFH-6</strain>
    </source>
</reference>
<comment type="caution">
    <text evidence="2">The sequence shown here is derived from an EMBL/GenBank/DDBJ whole genome shotgun (WGS) entry which is preliminary data.</text>
</comment>
<accession>A0ABS4SIJ9</accession>
<sequence>MALALRSATVGRSNRAAPVAHVLDTVLDTFALWRQRILTRRELARLDDRMLHDIGINQLEVDYEVNKPFWKA</sequence>
<dbReference type="EMBL" id="JAGINP010000006">
    <property type="protein sequence ID" value="MBP2292386.1"/>
    <property type="molecule type" value="Genomic_DNA"/>
</dbReference>
<name>A0ABS4SIJ9_9PROT</name>
<proteinExistence type="predicted"/>
<protein>
    <submittedName>
        <fullName evidence="2">Uncharacterized protein YjiS (DUF1127 family)</fullName>
    </submittedName>
</protein>
<evidence type="ECO:0000313" key="3">
    <source>
        <dbReference type="Proteomes" id="UP000781958"/>
    </source>
</evidence>
<evidence type="ECO:0000313" key="2">
    <source>
        <dbReference type="EMBL" id="MBP2292386.1"/>
    </source>
</evidence>
<keyword evidence="3" id="KW-1185">Reference proteome</keyword>
<evidence type="ECO:0000259" key="1">
    <source>
        <dbReference type="Pfam" id="PF06568"/>
    </source>
</evidence>
<dbReference type="RefSeq" id="WP_209766253.1">
    <property type="nucleotide sequence ID" value="NZ_JAGINP010000006.1"/>
</dbReference>
<dbReference type="Pfam" id="PF06568">
    <property type="entry name" value="YjiS-like"/>
    <property type="match status" value="1"/>
</dbReference>
<gene>
    <name evidence="2" type="ORF">J2851_002156</name>
</gene>
<organism evidence="2 3">
    <name type="scientific">Azospirillum rugosum</name>
    <dbReference type="NCBI Taxonomy" id="416170"/>
    <lineage>
        <taxon>Bacteria</taxon>
        <taxon>Pseudomonadati</taxon>
        <taxon>Pseudomonadota</taxon>
        <taxon>Alphaproteobacteria</taxon>
        <taxon>Rhodospirillales</taxon>
        <taxon>Azospirillaceae</taxon>
        <taxon>Azospirillum</taxon>
    </lineage>
</organism>
<dbReference type="InterPro" id="IPR009506">
    <property type="entry name" value="YjiS-like"/>
</dbReference>
<dbReference type="Proteomes" id="UP000781958">
    <property type="component" value="Unassembled WGS sequence"/>
</dbReference>
<feature type="domain" description="YjiS-like" evidence="1">
    <location>
        <begin position="27"/>
        <end position="57"/>
    </location>
</feature>